<dbReference type="GO" id="GO:0006508">
    <property type="term" value="P:proteolysis"/>
    <property type="evidence" value="ECO:0007669"/>
    <property type="project" value="UniProtKB-KW"/>
</dbReference>
<dbReference type="InParanoid" id="Q55E86"/>
<dbReference type="OMA" id="DENGICC"/>
<dbReference type="InterPro" id="IPR015500">
    <property type="entry name" value="Peptidase_S8_subtilisin-rel"/>
</dbReference>
<keyword evidence="2 6" id="KW-0645">Protease</keyword>
<dbReference type="InterPro" id="IPR050131">
    <property type="entry name" value="Peptidase_S8_subtilisin-like"/>
</dbReference>
<feature type="domain" description="Peptidase S8/S53" evidence="10">
    <location>
        <begin position="239"/>
        <end position="505"/>
    </location>
</feature>
<comment type="caution">
    <text evidence="11">The sequence shown here is derived from an EMBL/GenBank/DDBJ whole genome shotgun (WGS) entry which is preliminary data.</text>
</comment>
<dbReference type="PANTHER" id="PTHR43806">
    <property type="entry name" value="PEPTIDASE S8"/>
    <property type="match status" value="1"/>
</dbReference>
<feature type="active site" description="Charge relay system" evidence="5 6">
    <location>
        <position position="248"/>
    </location>
</feature>
<dbReference type="AlphaFoldDB" id="Q55E86"/>
<name>Q55E86_DICDI</name>
<feature type="transmembrane region" description="Helical" evidence="8">
    <location>
        <begin position="658"/>
        <end position="681"/>
    </location>
</feature>
<evidence type="ECO:0000259" key="10">
    <source>
        <dbReference type="Pfam" id="PF00082"/>
    </source>
</evidence>
<dbReference type="RefSeq" id="XP_645895.1">
    <property type="nucleotide sequence ID" value="XM_640803.1"/>
</dbReference>
<proteinExistence type="inferred from homology"/>
<dbReference type="dictyBase" id="DDB_G0269350"/>
<accession>Q55E86</accession>
<gene>
    <name evidence="11" type="ORF">DDB_G0269350</name>
</gene>
<dbReference type="GO" id="GO:0004252">
    <property type="term" value="F:serine-type endopeptidase activity"/>
    <property type="evidence" value="ECO:0000318"/>
    <property type="project" value="GO_Central"/>
</dbReference>
<sequence>MNRFVSLFVFYLLIFTCNGINVNNENINLKISKNLNFHFEYNFNNNKDNTTANLNNNFNINNNNKDESKIWIFFNSKETKKSNLLKISKESTKRRINRSSSLKSNLNFIDENDLKVSNGYINKILNCSNNKNIIELNHKSNWLNSISIKISPSIINRNDEIITCITNYSFVKSIDLVLKYKRNTNLKQNLKNNEEEEKENYKNLKTTNNVIYDENFYGKTYLGINQLNINKIQELGYNGSGIIILILDSGFYKSHQVFQHLNIIDEYNFVDNIVDTSNNYQGYESSTAHGTATLSLLAAYNPGVMVGAAYGSSVLLGKTEDVRSETQVEEDDWIAAIEWGERLGATLVSSSLGYTDWYKFYQMDGTTRLAKIADIATEKGMLIVNSAGNDGAKGIGSPADGKYVISVGAIDQNGNVAPFSSIGPSSDGRVKPDVMGLGVKNYYASPTGYSSYAIGSGTSFSCPLVASGIALLMQAHPNWSPIQIQEALLKTSSNYLNPNIYYGYGIFNAFNAFNYKFNNSFNNDNNNCSTKGCSGYGGCCNDICTCAVTHYGEYCQYEKIGCTFAQCNNRGGKCQIDKFNQSFICIDYKDNNNNIISSYDPRDICPICTNASFNKCGLCGGNESQCILDNQRFVDSSNNNNNQDYDDENNNISHRNKLIIGLTVGIGGFLLLSISLTLIILKNRNLSKRKNQNNLKLDEINK</sequence>
<reference evidence="11 12" key="1">
    <citation type="journal article" date="2005" name="Nature">
        <title>The genome of the social amoeba Dictyostelium discoideum.</title>
        <authorList>
            <consortium name="The Dictyostelium discoideum Sequencing Consortium"/>
            <person name="Eichinger L."/>
            <person name="Pachebat J.A."/>
            <person name="Glockner G."/>
            <person name="Rajandream M.A."/>
            <person name="Sucgang R."/>
            <person name="Berriman M."/>
            <person name="Song J."/>
            <person name="Olsen R."/>
            <person name="Szafranski K."/>
            <person name="Xu Q."/>
            <person name="Tunggal B."/>
            <person name="Kummerfeld S."/>
            <person name="Madera M."/>
            <person name="Konfortov B.A."/>
            <person name="Rivero F."/>
            <person name="Bankier A.T."/>
            <person name="Lehmann R."/>
            <person name="Hamlin N."/>
            <person name="Davies R."/>
            <person name="Gaudet P."/>
            <person name="Fey P."/>
            <person name="Pilcher K."/>
            <person name="Chen G."/>
            <person name="Saunders D."/>
            <person name="Sodergren E."/>
            <person name="Davis P."/>
            <person name="Kerhornou A."/>
            <person name="Nie X."/>
            <person name="Hall N."/>
            <person name="Anjard C."/>
            <person name="Hemphill L."/>
            <person name="Bason N."/>
            <person name="Farbrother P."/>
            <person name="Desany B."/>
            <person name="Just E."/>
            <person name="Morio T."/>
            <person name="Rost R."/>
            <person name="Churcher C."/>
            <person name="Cooper J."/>
            <person name="Haydock S."/>
            <person name="van Driessche N."/>
            <person name="Cronin A."/>
            <person name="Goodhead I."/>
            <person name="Muzny D."/>
            <person name="Mourier T."/>
            <person name="Pain A."/>
            <person name="Lu M."/>
            <person name="Harper D."/>
            <person name="Lindsay R."/>
            <person name="Hauser H."/>
            <person name="James K."/>
            <person name="Quiles M."/>
            <person name="Madan Babu M."/>
            <person name="Saito T."/>
            <person name="Buchrieser C."/>
            <person name="Wardroper A."/>
            <person name="Felder M."/>
            <person name="Thangavelu M."/>
            <person name="Johnson D."/>
            <person name="Knights A."/>
            <person name="Loulseged H."/>
            <person name="Mungall K."/>
            <person name="Oliver K."/>
            <person name="Price C."/>
            <person name="Quail M.A."/>
            <person name="Urushihara H."/>
            <person name="Hernandez J."/>
            <person name="Rabbinowitsch E."/>
            <person name="Steffen D."/>
            <person name="Sanders M."/>
            <person name="Ma J."/>
            <person name="Kohara Y."/>
            <person name="Sharp S."/>
            <person name="Simmonds M."/>
            <person name="Spiegler S."/>
            <person name="Tivey A."/>
            <person name="Sugano S."/>
            <person name="White B."/>
            <person name="Walker D."/>
            <person name="Woodward J."/>
            <person name="Winckler T."/>
            <person name="Tanaka Y."/>
            <person name="Shaulsky G."/>
            <person name="Schleicher M."/>
            <person name="Weinstock G."/>
            <person name="Rosenthal A."/>
            <person name="Cox E.C."/>
            <person name="Chisholm R.L."/>
            <person name="Gibbs R."/>
            <person name="Loomis W.F."/>
            <person name="Platzer M."/>
            <person name="Kay R.R."/>
            <person name="Williams J."/>
            <person name="Dear P.H."/>
            <person name="Noegel A.A."/>
            <person name="Barrell B."/>
            <person name="Kuspa A."/>
        </authorList>
    </citation>
    <scope>NUCLEOTIDE SEQUENCE [LARGE SCALE GENOMIC DNA]</scope>
    <source>
        <strain evidence="11 12">AX4</strain>
    </source>
</reference>
<dbReference type="Proteomes" id="UP000002195">
    <property type="component" value="Unassembled WGS sequence"/>
</dbReference>
<dbReference type="FunCoup" id="Q55E86">
    <property type="interactions" value="37"/>
</dbReference>
<evidence type="ECO:0000256" key="2">
    <source>
        <dbReference type="ARBA" id="ARBA00022670"/>
    </source>
</evidence>
<dbReference type="GeneID" id="8616837"/>
<organism evidence="11 12">
    <name type="scientific">Dictyostelium discoideum</name>
    <name type="common">Social amoeba</name>
    <dbReference type="NCBI Taxonomy" id="44689"/>
    <lineage>
        <taxon>Eukaryota</taxon>
        <taxon>Amoebozoa</taxon>
        <taxon>Evosea</taxon>
        <taxon>Eumycetozoa</taxon>
        <taxon>Dictyostelia</taxon>
        <taxon>Dictyosteliales</taxon>
        <taxon>Dictyosteliaceae</taxon>
        <taxon>Dictyostelium</taxon>
    </lineage>
</organism>
<evidence type="ECO:0000313" key="12">
    <source>
        <dbReference type="Proteomes" id="UP000002195"/>
    </source>
</evidence>
<dbReference type="VEuPathDB" id="AmoebaDB:DDB_G0269350"/>
<evidence type="ECO:0000256" key="8">
    <source>
        <dbReference type="SAM" id="Phobius"/>
    </source>
</evidence>
<dbReference type="InterPro" id="IPR036852">
    <property type="entry name" value="Peptidase_S8/S53_dom_sf"/>
</dbReference>
<dbReference type="Gene3D" id="3.40.50.200">
    <property type="entry name" value="Peptidase S8/S53 domain"/>
    <property type="match status" value="1"/>
</dbReference>
<dbReference type="SMR" id="Q55E86"/>
<evidence type="ECO:0000256" key="7">
    <source>
        <dbReference type="SAM" id="Coils"/>
    </source>
</evidence>
<dbReference type="EMBL" id="AAFI02000005">
    <property type="protein sequence ID" value="EAL72025.1"/>
    <property type="molecule type" value="Genomic_DNA"/>
</dbReference>
<keyword evidence="4 6" id="KW-0720">Serine protease</keyword>
<dbReference type="PANTHER" id="PTHR43806:SF61">
    <property type="entry name" value="PEPTIDASE S8_S53 DOMAIN-CONTAINING PROTEIN"/>
    <property type="match status" value="1"/>
</dbReference>
<feature type="active site" description="Charge relay system" evidence="5 6">
    <location>
        <position position="459"/>
    </location>
</feature>
<dbReference type="PROSITE" id="PS51892">
    <property type="entry name" value="SUBTILASE"/>
    <property type="match status" value="1"/>
</dbReference>
<keyword evidence="8" id="KW-0812">Transmembrane</keyword>
<dbReference type="CDD" id="cd07493">
    <property type="entry name" value="Peptidases_S8_9"/>
    <property type="match status" value="1"/>
</dbReference>
<dbReference type="HOGENOM" id="CLU_405698_0_0_1"/>
<dbReference type="PaxDb" id="44689-DDB0190194"/>
<feature type="signal peptide" evidence="9">
    <location>
        <begin position="1"/>
        <end position="19"/>
    </location>
</feature>
<evidence type="ECO:0000313" key="11">
    <source>
        <dbReference type="EMBL" id="EAL72025.1"/>
    </source>
</evidence>
<dbReference type="SUPFAM" id="SSF52743">
    <property type="entry name" value="Subtilisin-like"/>
    <property type="match status" value="1"/>
</dbReference>
<feature type="chain" id="PRO_5004249861" description="Peptidase S8/S53 domain-containing protein" evidence="9">
    <location>
        <begin position="20"/>
        <end position="702"/>
    </location>
</feature>
<feature type="active site" description="Charge relay system" evidence="5 6">
    <location>
        <position position="289"/>
    </location>
</feature>
<keyword evidence="3 6" id="KW-0378">Hydrolase</keyword>
<evidence type="ECO:0000256" key="1">
    <source>
        <dbReference type="ARBA" id="ARBA00011073"/>
    </source>
</evidence>
<dbReference type="FunFam" id="3.40.50.200:FF:000030">
    <property type="entry name" value="Uncharacterized protein"/>
    <property type="match status" value="1"/>
</dbReference>
<dbReference type="Pfam" id="PF00082">
    <property type="entry name" value="Peptidase_S8"/>
    <property type="match status" value="1"/>
</dbReference>
<keyword evidence="8" id="KW-0472">Membrane</keyword>
<evidence type="ECO:0000256" key="6">
    <source>
        <dbReference type="PROSITE-ProRule" id="PRU01240"/>
    </source>
</evidence>
<evidence type="ECO:0000256" key="5">
    <source>
        <dbReference type="PIRSR" id="PIRSR615500-1"/>
    </source>
</evidence>
<keyword evidence="8" id="KW-1133">Transmembrane helix</keyword>
<keyword evidence="7" id="KW-0175">Coiled coil</keyword>
<keyword evidence="12" id="KW-1185">Reference proteome</keyword>
<feature type="coiled-coil region" evidence="7">
    <location>
        <begin position="180"/>
        <end position="207"/>
    </location>
</feature>
<dbReference type="InterPro" id="IPR000209">
    <property type="entry name" value="Peptidase_S8/S53_dom"/>
</dbReference>
<evidence type="ECO:0000256" key="3">
    <source>
        <dbReference type="ARBA" id="ARBA00022801"/>
    </source>
</evidence>
<dbReference type="KEGG" id="ddi:DDB_G0269350"/>
<dbReference type="eggNOG" id="KOG4266">
    <property type="taxonomic scope" value="Eukaryota"/>
</dbReference>
<comment type="similarity">
    <text evidence="1 6">Belongs to the peptidase S8 family.</text>
</comment>
<keyword evidence="9" id="KW-0732">Signal</keyword>
<dbReference type="PRINTS" id="PR00723">
    <property type="entry name" value="SUBTILISIN"/>
</dbReference>
<evidence type="ECO:0000256" key="9">
    <source>
        <dbReference type="SAM" id="SignalP"/>
    </source>
</evidence>
<protein>
    <recommendedName>
        <fullName evidence="10">Peptidase S8/S53 domain-containing protein</fullName>
    </recommendedName>
</protein>
<evidence type="ECO:0000256" key="4">
    <source>
        <dbReference type="ARBA" id="ARBA00022825"/>
    </source>
</evidence>
<dbReference type="PhylomeDB" id="Q55E86"/>